<comment type="caution">
    <text evidence="4">The sequence shown here is derived from an EMBL/GenBank/DDBJ whole genome shotgun (WGS) entry which is preliminary data.</text>
</comment>
<reference evidence="4 5" key="1">
    <citation type="submission" date="2014-12" db="EMBL/GenBank/DDBJ databases">
        <title>Genome assembly of Enhygromyxa salina DSM 15201.</title>
        <authorList>
            <person name="Sharma G."/>
            <person name="Subramanian S."/>
        </authorList>
    </citation>
    <scope>NUCLEOTIDE SEQUENCE [LARGE SCALE GENOMIC DNA]</scope>
    <source>
        <strain evidence="4 5">DSM 15201</strain>
    </source>
</reference>
<dbReference type="InterPro" id="IPR006162">
    <property type="entry name" value="Ppantetheine_attach_site"/>
</dbReference>
<dbReference type="InterPro" id="IPR036736">
    <property type="entry name" value="ACP-like_sf"/>
</dbReference>
<keyword evidence="2" id="KW-0597">Phosphoprotein</keyword>
<evidence type="ECO:0000256" key="1">
    <source>
        <dbReference type="ARBA" id="ARBA00022450"/>
    </source>
</evidence>
<evidence type="ECO:0000313" key="5">
    <source>
        <dbReference type="Proteomes" id="UP000031599"/>
    </source>
</evidence>
<dbReference type="SUPFAM" id="SSF47336">
    <property type="entry name" value="ACP-like"/>
    <property type="match status" value="1"/>
</dbReference>
<sequence length="105" mass="11240">MPGDAARKMTREQLEVELKVLIIDALKLDETSPEDIDSEAPLASAGVGLDSIDMLELAMAVHRRFGITTEGDDAANQRIYTSVRSLAEFLEQQQARGAALAPGAG</sequence>
<protein>
    <submittedName>
        <fullName evidence="4">Acyl carrier protein</fullName>
    </submittedName>
</protein>
<dbReference type="InterPro" id="IPR009081">
    <property type="entry name" value="PP-bd_ACP"/>
</dbReference>
<dbReference type="Gene3D" id="1.10.1200.10">
    <property type="entry name" value="ACP-like"/>
    <property type="match status" value="1"/>
</dbReference>
<accession>A0A0C1ZI45</accession>
<name>A0A0C1ZI45_9BACT</name>
<keyword evidence="1" id="KW-0596">Phosphopantetheine</keyword>
<dbReference type="NCBIfam" id="NF006617">
    <property type="entry name" value="PRK09184.1"/>
    <property type="match status" value="1"/>
</dbReference>
<dbReference type="AlphaFoldDB" id="A0A0C1ZI45"/>
<dbReference type="Proteomes" id="UP000031599">
    <property type="component" value="Unassembled WGS sequence"/>
</dbReference>
<feature type="domain" description="Carrier" evidence="3">
    <location>
        <begin position="14"/>
        <end position="94"/>
    </location>
</feature>
<gene>
    <name evidence="4" type="ORF">DB30_03517</name>
</gene>
<dbReference type="PROSITE" id="PS50075">
    <property type="entry name" value="CARRIER"/>
    <property type="match status" value="1"/>
</dbReference>
<evidence type="ECO:0000256" key="2">
    <source>
        <dbReference type="ARBA" id="ARBA00022553"/>
    </source>
</evidence>
<dbReference type="PROSITE" id="PS00012">
    <property type="entry name" value="PHOSPHOPANTETHEINE"/>
    <property type="match status" value="1"/>
</dbReference>
<evidence type="ECO:0000259" key="3">
    <source>
        <dbReference type="PROSITE" id="PS50075"/>
    </source>
</evidence>
<dbReference type="Pfam" id="PF00550">
    <property type="entry name" value="PP-binding"/>
    <property type="match status" value="1"/>
</dbReference>
<organism evidence="4 5">
    <name type="scientific">Enhygromyxa salina</name>
    <dbReference type="NCBI Taxonomy" id="215803"/>
    <lineage>
        <taxon>Bacteria</taxon>
        <taxon>Pseudomonadati</taxon>
        <taxon>Myxococcota</taxon>
        <taxon>Polyangia</taxon>
        <taxon>Nannocystales</taxon>
        <taxon>Nannocystaceae</taxon>
        <taxon>Enhygromyxa</taxon>
    </lineage>
</organism>
<dbReference type="EMBL" id="JMCC02000028">
    <property type="protein sequence ID" value="KIG17204.1"/>
    <property type="molecule type" value="Genomic_DNA"/>
</dbReference>
<proteinExistence type="predicted"/>
<dbReference type="RefSeq" id="WP_146658572.1">
    <property type="nucleotide sequence ID" value="NZ_JMCC02000028.1"/>
</dbReference>
<evidence type="ECO:0000313" key="4">
    <source>
        <dbReference type="EMBL" id="KIG17204.1"/>
    </source>
</evidence>